<dbReference type="InterPro" id="IPR023064">
    <property type="entry name" value="D-ribose_pyranase"/>
</dbReference>
<dbReference type="SUPFAM" id="SSF102546">
    <property type="entry name" value="RbsD-like"/>
    <property type="match status" value="1"/>
</dbReference>
<dbReference type="GO" id="GO:0048029">
    <property type="term" value="F:monosaccharide binding"/>
    <property type="evidence" value="ECO:0007669"/>
    <property type="project" value="InterPro"/>
</dbReference>
<evidence type="ECO:0000256" key="4">
    <source>
        <dbReference type="ARBA" id="ARBA00023235"/>
    </source>
</evidence>
<organism evidence="6 7">
    <name type="scientific">Candidatus Allocopromorpha excrementigallinarum</name>
    <dbReference type="NCBI Taxonomy" id="2840742"/>
    <lineage>
        <taxon>Bacteria</taxon>
        <taxon>Bacillati</taxon>
        <taxon>Bacillota</taxon>
        <taxon>Clostridia</taxon>
        <taxon>Eubacteriales</taxon>
        <taxon>Eubacteriaceae</taxon>
        <taxon>Eubacteriaceae incertae sedis</taxon>
        <taxon>Candidatus Allocopromorpha</taxon>
    </lineage>
</organism>
<protein>
    <recommendedName>
        <fullName evidence="2">D-ribose pyranase</fullName>
        <ecNumber evidence="2">5.4.99.62</ecNumber>
    </recommendedName>
</protein>
<dbReference type="EMBL" id="DVMP01000110">
    <property type="protein sequence ID" value="HIU26017.1"/>
    <property type="molecule type" value="Genomic_DNA"/>
</dbReference>
<evidence type="ECO:0000256" key="1">
    <source>
        <dbReference type="ARBA" id="ARBA00000223"/>
    </source>
</evidence>
<dbReference type="GO" id="GO:0062193">
    <property type="term" value="F:D-ribose pyranase activity"/>
    <property type="evidence" value="ECO:0007669"/>
    <property type="project" value="UniProtKB-EC"/>
</dbReference>
<gene>
    <name evidence="6" type="ORF">IAC50_05965</name>
</gene>
<dbReference type="Proteomes" id="UP000824090">
    <property type="component" value="Unassembled WGS sequence"/>
</dbReference>
<dbReference type="GO" id="GO:0005829">
    <property type="term" value="C:cytosol"/>
    <property type="evidence" value="ECO:0007669"/>
    <property type="project" value="TreeGrafter"/>
</dbReference>
<dbReference type="Gene3D" id="3.40.1650.10">
    <property type="entry name" value="RbsD-like domain"/>
    <property type="match status" value="1"/>
</dbReference>
<dbReference type="AlphaFoldDB" id="A0A9D1L7D4"/>
<proteinExistence type="predicted"/>
<dbReference type="PANTHER" id="PTHR37831:SF1">
    <property type="entry name" value="D-RIBOSE PYRANASE"/>
    <property type="match status" value="1"/>
</dbReference>
<name>A0A9D1L7D4_9FIRM</name>
<dbReference type="EC" id="5.4.99.62" evidence="2"/>
<dbReference type="GO" id="GO:0019303">
    <property type="term" value="P:D-ribose catabolic process"/>
    <property type="evidence" value="ECO:0007669"/>
    <property type="project" value="TreeGrafter"/>
</dbReference>
<accession>A0A9D1L7D4</accession>
<keyword evidence="3" id="KW-0963">Cytoplasm</keyword>
<keyword evidence="5" id="KW-0119">Carbohydrate metabolism</keyword>
<evidence type="ECO:0000256" key="2">
    <source>
        <dbReference type="ARBA" id="ARBA00012862"/>
    </source>
</evidence>
<evidence type="ECO:0000256" key="3">
    <source>
        <dbReference type="ARBA" id="ARBA00022490"/>
    </source>
</evidence>
<evidence type="ECO:0000313" key="6">
    <source>
        <dbReference type="EMBL" id="HIU26017.1"/>
    </source>
</evidence>
<reference evidence="6" key="2">
    <citation type="journal article" date="2021" name="PeerJ">
        <title>Extensive microbial diversity within the chicken gut microbiome revealed by metagenomics and culture.</title>
        <authorList>
            <person name="Gilroy R."/>
            <person name="Ravi A."/>
            <person name="Getino M."/>
            <person name="Pursley I."/>
            <person name="Horton D.L."/>
            <person name="Alikhan N.F."/>
            <person name="Baker D."/>
            <person name="Gharbi K."/>
            <person name="Hall N."/>
            <person name="Watson M."/>
            <person name="Adriaenssens E.M."/>
            <person name="Foster-Nyarko E."/>
            <person name="Jarju S."/>
            <person name="Secka A."/>
            <person name="Antonio M."/>
            <person name="Oren A."/>
            <person name="Chaudhuri R.R."/>
            <person name="La Ragione R."/>
            <person name="Hildebrand F."/>
            <person name="Pallen M.J."/>
        </authorList>
    </citation>
    <scope>NUCLEOTIDE SEQUENCE</scope>
    <source>
        <strain evidence="6">ChiHcec3-6078</strain>
    </source>
</reference>
<keyword evidence="4" id="KW-0413">Isomerase</keyword>
<comment type="caution">
    <text evidence="6">The sequence shown here is derived from an EMBL/GenBank/DDBJ whole genome shotgun (WGS) entry which is preliminary data.</text>
</comment>
<dbReference type="GO" id="GO:0016872">
    <property type="term" value="F:intramolecular lyase activity"/>
    <property type="evidence" value="ECO:0007669"/>
    <property type="project" value="InterPro"/>
</dbReference>
<dbReference type="Pfam" id="PF05025">
    <property type="entry name" value="RbsD_FucU"/>
    <property type="match status" value="1"/>
</dbReference>
<dbReference type="PANTHER" id="PTHR37831">
    <property type="entry name" value="D-RIBOSE PYRANASE"/>
    <property type="match status" value="1"/>
</dbReference>
<evidence type="ECO:0000256" key="5">
    <source>
        <dbReference type="ARBA" id="ARBA00023277"/>
    </source>
</evidence>
<dbReference type="InterPro" id="IPR023750">
    <property type="entry name" value="RbsD-like_sf"/>
</dbReference>
<evidence type="ECO:0000313" key="7">
    <source>
        <dbReference type="Proteomes" id="UP000824090"/>
    </source>
</evidence>
<dbReference type="InterPro" id="IPR007721">
    <property type="entry name" value="RbsD_FucU"/>
</dbReference>
<comment type="catalytic activity">
    <reaction evidence="1">
        <text>beta-D-ribopyranose = beta-D-ribofuranose</text>
        <dbReference type="Rhea" id="RHEA:25432"/>
        <dbReference type="ChEBI" id="CHEBI:27476"/>
        <dbReference type="ChEBI" id="CHEBI:47002"/>
        <dbReference type="EC" id="5.4.99.62"/>
    </reaction>
</comment>
<reference evidence="6" key="1">
    <citation type="submission" date="2020-10" db="EMBL/GenBank/DDBJ databases">
        <authorList>
            <person name="Gilroy R."/>
        </authorList>
    </citation>
    <scope>NUCLEOTIDE SEQUENCE</scope>
    <source>
        <strain evidence="6">ChiHcec3-6078</strain>
    </source>
</reference>
<sequence>MKRRILNERLAAVVATLRHGELLYVGDSGGGTHKNALYRMDPDVEYIDLEAVTGSPSFEDVVRTLAEAGDFEAAIVAEDMEDASPEYYKMLVELFGEEHVHKINFAPESYQLRDRCKAMVQTGDMGVHANAVLVAGYPGGAIDIDILLGKKKYTTVPKSER</sequence>